<dbReference type="Pfam" id="PF00002">
    <property type="entry name" value="7tm_2"/>
    <property type="match status" value="1"/>
</dbReference>
<keyword evidence="4 15" id="KW-0812">Transmembrane</keyword>
<keyword evidence="12" id="KW-0807">Transducer</keyword>
<feature type="transmembrane region" description="Helical" evidence="15">
    <location>
        <begin position="771"/>
        <end position="790"/>
    </location>
</feature>
<dbReference type="SUPFAM" id="SSF81321">
    <property type="entry name" value="Family A G protein-coupled receptor-like"/>
    <property type="match status" value="1"/>
</dbReference>
<evidence type="ECO:0000256" key="11">
    <source>
        <dbReference type="ARBA" id="ARBA00023180"/>
    </source>
</evidence>
<sequence>MVPVMATRLWMSLDVTISSALPLSPATPSIPTGVYYPIHLTFTHPQSESETPTTGNACGNTGYCCNLNVAIQVIYCSSGGFYVYRQMNNHPIDYMGYVTYHRNCVADSCGPLAECSTTKNGGCQCVSGYKIPPTHLPTNESYGCQDINECEETANLCGPHSNCTNLPGVYNCSCLEGFVPSDPALAINPSRNPCTDVNECVEIEEVCGGFGKCTNTPGNYTCTCYKGYKPDGPFDCQDIDECFNSTICGQESVCTNTPGAHNCTCLLGFSPTNPVLNPSKANPCIDINECLNKTVCGPGANCTNSYAAHSCTCLFGYLLTSPDAIASPLNPCLDIDECANTPGLCGLHSVCTNAPGTFHCSCVEGYFSSTGVLWETDVTVCESVDDVLAAIVPPEGQSKEMYFLNQMNQQLMENPDIVLPEGSVTNSLSTALKVSGVGSISAQQASTGQVWSGPGKDGGESGSVVLKISELLVNALVDPSQGRVNKTIHTPELDISLQVIEANSTDTSSLSARGNTMDINLKALARNNNGTASAVFLTVSGMESLLGASFLQTENHTEMLSDVITATLPKINHTQLSEPVNFTMSHKRRLAEPGLMTCVYWEDRGMESENGTGGKERHWSVNGCWVVFSDENYTVCSCSHLSTFALIMQTGETVSEDNPFLEWVNRVCVIVGLVFFALTILTFLLCSWNPKINNTARLHLCLCLFLSHLLLLLDYTYLTHKLVCSIMAGLLHFLVVASFLWMLLEALQLYLLVQRLSRIQVIQREGLQKKYLFLIGYGIPLVIVGVSAAVKRDGYGGSKVCWLKPEQYFTWAVLGPVCTVLALNWILFCVTIWSLRPTLANMKSDVSQSKDTRLIIFKILAQFVILGCTWVLGLFQSTMVFKYLFIVLNSQQGTFLYIVHCLFNKEVRDEYRKWLGCSSSSSTPDSMKEAPSVSEDLDKAGEERQNKGTRPG</sequence>
<evidence type="ECO:0000256" key="16">
    <source>
        <dbReference type="SAM" id="SignalP"/>
    </source>
</evidence>
<dbReference type="InterPro" id="IPR046338">
    <property type="entry name" value="GAIN_dom_sf"/>
</dbReference>
<dbReference type="InterPro" id="IPR000152">
    <property type="entry name" value="EGF-type_Asp/Asn_hydroxyl_site"/>
</dbReference>
<evidence type="ECO:0000256" key="15">
    <source>
        <dbReference type="SAM" id="Phobius"/>
    </source>
</evidence>
<dbReference type="SMART" id="SM00303">
    <property type="entry name" value="GPS"/>
    <property type="match status" value="1"/>
</dbReference>
<feature type="domain" description="G-protein coupled receptors family 2 profile 2" evidence="19">
    <location>
        <begin position="661"/>
        <end position="904"/>
    </location>
</feature>
<evidence type="ECO:0000256" key="8">
    <source>
        <dbReference type="ARBA" id="ARBA00023136"/>
    </source>
</evidence>
<dbReference type="InterPro" id="IPR018097">
    <property type="entry name" value="EGF_Ca-bd_CS"/>
</dbReference>
<evidence type="ECO:0000256" key="13">
    <source>
        <dbReference type="PROSITE-ProRule" id="PRU00076"/>
    </source>
</evidence>
<dbReference type="PROSITE" id="PS00010">
    <property type="entry name" value="ASX_HYDROXYL"/>
    <property type="match status" value="3"/>
</dbReference>
<dbReference type="InterPro" id="IPR049883">
    <property type="entry name" value="NOTCH1_EGF-like"/>
</dbReference>
<dbReference type="PRINTS" id="PR01128">
    <property type="entry name" value="EMR1HORMONER"/>
</dbReference>
<keyword evidence="8 15" id="KW-0472">Membrane</keyword>
<dbReference type="Pfam" id="PF01825">
    <property type="entry name" value="GPS"/>
    <property type="match status" value="1"/>
</dbReference>
<evidence type="ECO:0000313" key="20">
    <source>
        <dbReference type="Proteomes" id="UP001652741"/>
    </source>
</evidence>
<keyword evidence="7" id="KW-0297">G-protein coupled receptor</keyword>
<dbReference type="PANTHER" id="PTHR12011">
    <property type="entry name" value="ADHESION G-PROTEIN COUPLED RECEPTOR"/>
    <property type="match status" value="1"/>
</dbReference>
<proteinExistence type="predicted"/>
<dbReference type="GeneID" id="106606803"/>
<feature type="domain" description="EGF-like" evidence="17">
    <location>
        <begin position="334"/>
        <end position="372"/>
    </location>
</feature>
<evidence type="ECO:0000259" key="19">
    <source>
        <dbReference type="PROSITE" id="PS50261"/>
    </source>
</evidence>
<keyword evidence="10 21" id="KW-0675">Receptor</keyword>
<dbReference type="Gene3D" id="2.60.220.50">
    <property type="match status" value="1"/>
</dbReference>
<keyword evidence="3 13" id="KW-0245">EGF-like domain</keyword>
<feature type="domain" description="GAIN-B" evidence="18">
    <location>
        <begin position="491"/>
        <end position="654"/>
    </location>
</feature>
<evidence type="ECO:0000259" key="17">
    <source>
        <dbReference type="PROSITE" id="PS50026"/>
    </source>
</evidence>
<dbReference type="InterPro" id="IPR000742">
    <property type="entry name" value="EGF"/>
</dbReference>
<evidence type="ECO:0000256" key="3">
    <source>
        <dbReference type="ARBA" id="ARBA00022536"/>
    </source>
</evidence>
<dbReference type="InterPro" id="IPR001740">
    <property type="entry name" value="GPCR_2_EMR1-like_rcpt"/>
</dbReference>
<dbReference type="SUPFAM" id="SSF57196">
    <property type="entry name" value="EGF/Laminin"/>
    <property type="match status" value="2"/>
</dbReference>
<organism evidence="20 21">
    <name type="scientific">Salmo salar</name>
    <name type="common">Atlantic salmon</name>
    <dbReference type="NCBI Taxonomy" id="8030"/>
    <lineage>
        <taxon>Eukaryota</taxon>
        <taxon>Metazoa</taxon>
        <taxon>Chordata</taxon>
        <taxon>Craniata</taxon>
        <taxon>Vertebrata</taxon>
        <taxon>Euteleostomi</taxon>
        <taxon>Actinopterygii</taxon>
        <taxon>Neopterygii</taxon>
        <taxon>Teleostei</taxon>
        <taxon>Protacanthopterygii</taxon>
        <taxon>Salmoniformes</taxon>
        <taxon>Salmonidae</taxon>
        <taxon>Salmoninae</taxon>
        <taxon>Salmo</taxon>
    </lineage>
</organism>
<dbReference type="InterPro" id="IPR017981">
    <property type="entry name" value="GPCR_2-like_7TM"/>
</dbReference>
<keyword evidence="9" id="KW-1015">Disulfide bond</keyword>
<dbReference type="PROSITE" id="PS50221">
    <property type="entry name" value="GAIN_B"/>
    <property type="match status" value="1"/>
</dbReference>
<evidence type="ECO:0000256" key="1">
    <source>
        <dbReference type="ARBA" id="ARBA00004651"/>
    </source>
</evidence>
<dbReference type="PROSITE" id="PS50261">
    <property type="entry name" value="G_PROTEIN_RECEP_F2_4"/>
    <property type="match status" value="1"/>
</dbReference>
<protein>
    <submittedName>
        <fullName evidence="21">Adhesion G protein-coupled receptor E2</fullName>
    </submittedName>
</protein>
<dbReference type="SMART" id="SM00179">
    <property type="entry name" value="EGF_CA"/>
    <property type="match status" value="5"/>
</dbReference>
<dbReference type="InterPro" id="IPR000832">
    <property type="entry name" value="GPCR_2_secretin-like"/>
</dbReference>
<name>A0ABM3EY59_SALSA</name>
<keyword evidence="11" id="KW-0325">Glycoprotein</keyword>
<evidence type="ECO:0000256" key="6">
    <source>
        <dbReference type="ARBA" id="ARBA00022989"/>
    </source>
</evidence>
<evidence type="ECO:0000256" key="5">
    <source>
        <dbReference type="ARBA" id="ARBA00022737"/>
    </source>
</evidence>
<dbReference type="PRINTS" id="PR00249">
    <property type="entry name" value="GPCRSECRETIN"/>
</dbReference>
<dbReference type="Pfam" id="PF07645">
    <property type="entry name" value="EGF_CA"/>
    <property type="match status" value="5"/>
</dbReference>
<dbReference type="Gene3D" id="1.20.1070.10">
    <property type="entry name" value="Rhodopsin 7-helix transmembrane proteins"/>
    <property type="match status" value="1"/>
</dbReference>
<comment type="caution">
    <text evidence="13">Lacks conserved residue(s) required for the propagation of feature annotation.</text>
</comment>
<evidence type="ECO:0000256" key="9">
    <source>
        <dbReference type="ARBA" id="ARBA00023157"/>
    </source>
</evidence>
<feature type="signal peptide" evidence="16">
    <location>
        <begin position="1"/>
        <end position="20"/>
    </location>
</feature>
<dbReference type="PROSITE" id="PS01187">
    <property type="entry name" value="EGF_CA"/>
    <property type="match status" value="1"/>
</dbReference>
<dbReference type="SMART" id="SM00181">
    <property type="entry name" value="EGF"/>
    <property type="match status" value="5"/>
</dbReference>
<dbReference type="InterPro" id="IPR009030">
    <property type="entry name" value="Growth_fac_rcpt_cys_sf"/>
</dbReference>
<comment type="subcellular location">
    <subcellularLocation>
        <location evidence="1">Cell membrane</location>
        <topology evidence="1">Multi-pass membrane protein</topology>
    </subcellularLocation>
</comment>
<keyword evidence="2" id="KW-1003">Cell membrane</keyword>
<dbReference type="Proteomes" id="UP001652741">
    <property type="component" value="Chromosome ssa06"/>
</dbReference>
<feature type="region of interest" description="Disordered" evidence="14">
    <location>
        <begin position="916"/>
        <end position="952"/>
    </location>
</feature>
<dbReference type="PROSITE" id="PS50026">
    <property type="entry name" value="EGF_3"/>
    <property type="match status" value="5"/>
</dbReference>
<feature type="domain" description="EGF-like" evidence="17">
    <location>
        <begin position="286"/>
        <end position="323"/>
    </location>
</feature>
<feature type="domain" description="EGF-like" evidence="17">
    <location>
        <begin position="146"/>
        <end position="184"/>
    </location>
</feature>
<feature type="transmembrane region" description="Helical" evidence="15">
    <location>
        <begin position="698"/>
        <end position="718"/>
    </location>
</feature>
<keyword evidence="6 15" id="KW-1133">Transmembrane helix</keyword>
<evidence type="ECO:0000256" key="2">
    <source>
        <dbReference type="ARBA" id="ARBA00022475"/>
    </source>
</evidence>
<dbReference type="RefSeq" id="XP_045575989.1">
    <property type="nucleotide sequence ID" value="XM_045720033.1"/>
</dbReference>
<reference evidence="21" key="1">
    <citation type="submission" date="2025-08" db="UniProtKB">
        <authorList>
            <consortium name="RefSeq"/>
        </authorList>
    </citation>
    <scope>IDENTIFICATION</scope>
</reference>
<evidence type="ECO:0000256" key="14">
    <source>
        <dbReference type="SAM" id="MobiDB-lite"/>
    </source>
</evidence>
<dbReference type="InterPro" id="IPR000203">
    <property type="entry name" value="GPS"/>
</dbReference>
<keyword evidence="5" id="KW-0677">Repeat</keyword>
<dbReference type="Gene3D" id="2.10.25.10">
    <property type="entry name" value="Laminin"/>
    <property type="match status" value="6"/>
</dbReference>
<dbReference type="PROSITE" id="PS01186">
    <property type="entry name" value="EGF_2"/>
    <property type="match status" value="1"/>
</dbReference>
<feature type="compositionally biased region" description="Basic and acidic residues" evidence="14">
    <location>
        <begin position="936"/>
        <end position="946"/>
    </location>
</feature>
<dbReference type="SUPFAM" id="SSF57184">
    <property type="entry name" value="Growth factor receptor domain"/>
    <property type="match status" value="1"/>
</dbReference>
<feature type="chain" id="PRO_5047005935" evidence="16">
    <location>
        <begin position="21"/>
        <end position="952"/>
    </location>
</feature>
<accession>A0ABM3EY59</accession>
<evidence type="ECO:0000256" key="7">
    <source>
        <dbReference type="ARBA" id="ARBA00023040"/>
    </source>
</evidence>
<evidence type="ECO:0000256" key="4">
    <source>
        <dbReference type="ARBA" id="ARBA00022692"/>
    </source>
</evidence>
<feature type="transmembrane region" description="Helical" evidence="15">
    <location>
        <begin position="881"/>
        <end position="903"/>
    </location>
</feature>
<keyword evidence="20" id="KW-1185">Reference proteome</keyword>
<evidence type="ECO:0000313" key="21">
    <source>
        <dbReference type="RefSeq" id="XP_045575989.1"/>
    </source>
</evidence>
<evidence type="ECO:0000256" key="10">
    <source>
        <dbReference type="ARBA" id="ARBA00023170"/>
    </source>
</evidence>
<feature type="transmembrane region" description="Helical" evidence="15">
    <location>
        <begin position="855"/>
        <end position="875"/>
    </location>
</feature>
<keyword evidence="16" id="KW-0732">Signal</keyword>
<feature type="transmembrane region" description="Helical" evidence="15">
    <location>
        <begin position="663"/>
        <end position="686"/>
    </location>
</feature>
<dbReference type="InterPro" id="IPR001881">
    <property type="entry name" value="EGF-like_Ca-bd_dom"/>
</dbReference>
<feature type="domain" description="EGF-like" evidence="17">
    <location>
        <begin position="238"/>
        <end position="275"/>
    </location>
</feature>
<feature type="transmembrane region" description="Helical" evidence="15">
    <location>
        <begin position="730"/>
        <end position="751"/>
    </location>
</feature>
<evidence type="ECO:0000256" key="12">
    <source>
        <dbReference type="ARBA" id="ARBA00023224"/>
    </source>
</evidence>
<feature type="domain" description="EGF-like" evidence="17">
    <location>
        <begin position="196"/>
        <end position="237"/>
    </location>
</feature>
<dbReference type="PANTHER" id="PTHR12011:SF469">
    <property type="entry name" value="ADHESION G PROTEIN-COUPLED RECEPTOR E1-RELATED"/>
    <property type="match status" value="1"/>
</dbReference>
<dbReference type="CDD" id="cd00054">
    <property type="entry name" value="EGF_CA"/>
    <property type="match status" value="5"/>
</dbReference>
<evidence type="ECO:0000259" key="18">
    <source>
        <dbReference type="PROSITE" id="PS50221"/>
    </source>
</evidence>
<feature type="transmembrane region" description="Helical" evidence="15">
    <location>
        <begin position="810"/>
        <end position="835"/>
    </location>
</feature>
<gene>
    <name evidence="21" type="primary">LOC106606803</name>
</gene>
<dbReference type="InterPro" id="IPR057244">
    <property type="entry name" value="GAIN_B"/>
</dbReference>